<gene>
    <name evidence="1" type="ORF">BWY41_01107</name>
</gene>
<evidence type="ECO:0000313" key="1">
    <source>
        <dbReference type="EMBL" id="OQA58099.1"/>
    </source>
</evidence>
<dbReference type="Proteomes" id="UP000485569">
    <property type="component" value="Unassembled WGS sequence"/>
</dbReference>
<dbReference type="EMBL" id="MWBQ01000079">
    <property type="protein sequence ID" value="OQA58099.1"/>
    <property type="molecule type" value="Genomic_DNA"/>
</dbReference>
<proteinExistence type="predicted"/>
<reference evidence="1" key="1">
    <citation type="submission" date="2017-02" db="EMBL/GenBank/DDBJ databases">
        <title>Delving into the versatile metabolic prowess of the omnipresent phylum Bacteroidetes.</title>
        <authorList>
            <person name="Nobu M.K."/>
            <person name="Mei R."/>
            <person name="Narihiro T."/>
            <person name="Kuroda K."/>
            <person name="Liu W.-T."/>
        </authorList>
    </citation>
    <scope>NUCLEOTIDE SEQUENCE</scope>
    <source>
        <strain evidence="1">ADurb.Bin276</strain>
    </source>
</reference>
<protein>
    <submittedName>
        <fullName evidence="1">Uncharacterized protein</fullName>
    </submittedName>
</protein>
<organism evidence="1">
    <name type="scientific">Candidatus Atribacter allofermentans</name>
    <dbReference type="NCBI Taxonomy" id="1852833"/>
    <lineage>
        <taxon>Bacteria</taxon>
        <taxon>Pseudomonadati</taxon>
        <taxon>Atribacterota</taxon>
        <taxon>Atribacteria</taxon>
        <taxon>Atribacterales</taxon>
        <taxon>Atribacteraceae</taxon>
        <taxon>Atribacter</taxon>
    </lineage>
</organism>
<dbReference type="AlphaFoldDB" id="A0A1V5SU88"/>
<comment type="caution">
    <text evidence="1">The sequence shown here is derived from an EMBL/GenBank/DDBJ whole genome shotgun (WGS) entry which is preliminary data.</text>
</comment>
<accession>A0A1V5SU88</accession>
<name>A0A1V5SU88_9BACT</name>
<sequence length="59" mass="6879">MDKEIEKLILKKLQLDYLSLHAIIGDVEKIISALVVDLDPRVNEIQRIQDQMKEYLRGS</sequence>